<dbReference type="InterPro" id="IPR018718">
    <property type="entry name" value="DUF2242"/>
</dbReference>
<dbReference type="EMBL" id="JBBKZS010000003">
    <property type="protein sequence ID" value="MEJ8855069.1"/>
    <property type="molecule type" value="Genomic_DNA"/>
</dbReference>
<feature type="compositionally biased region" description="Low complexity" evidence="1">
    <location>
        <begin position="277"/>
        <end position="296"/>
    </location>
</feature>
<feature type="region of interest" description="Disordered" evidence="1">
    <location>
        <begin position="232"/>
        <end position="307"/>
    </location>
</feature>
<accession>A0ABU8X608</accession>
<organism evidence="2 3">
    <name type="scientific">Variovorax robiniae</name>
    <dbReference type="NCBI Taxonomy" id="1836199"/>
    <lineage>
        <taxon>Bacteria</taxon>
        <taxon>Pseudomonadati</taxon>
        <taxon>Pseudomonadota</taxon>
        <taxon>Betaproteobacteria</taxon>
        <taxon>Burkholderiales</taxon>
        <taxon>Comamonadaceae</taxon>
        <taxon>Variovorax</taxon>
    </lineage>
</organism>
<feature type="compositionally biased region" description="Pro residues" evidence="1">
    <location>
        <begin position="262"/>
        <end position="276"/>
    </location>
</feature>
<evidence type="ECO:0000313" key="3">
    <source>
        <dbReference type="Proteomes" id="UP001367030"/>
    </source>
</evidence>
<gene>
    <name evidence="2" type="ORF">WKW79_10850</name>
</gene>
<dbReference type="RefSeq" id="WP_340335141.1">
    <property type="nucleotide sequence ID" value="NZ_JBBKZS010000003.1"/>
</dbReference>
<feature type="compositionally biased region" description="Low complexity" evidence="1">
    <location>
        <begin position="232"/>
        <end position="246"/>
    </location>
</feature>
<reference evidence="2 3" key="1">
    <citation type="submission" date="2024-03" db="EMBL/GenBank/DDBJ databases">
        <title>Novel species of the genus Variovorax.</title>
        <authorList>
            <person name="Liu Q."/>
            <person name="Xin Y.-H."/>
        </authorList>
    </citation>
    <scope>NUCLEOTIDE SEQUENCE [LARGE SCALE GENOMIC DNA]</scope>
    <source>
        <strain evidence="2 3">KACC 18901</strain>
    </source>
</reference>
<dbReference type="PROSITE" id="PS51257">
    <property type="entry name" value="PROKAR_LIPOPROTEIN"/>
    <property type="match status" value="1"/>
</dbReference>
<name>A0ABU8X608_9BURK</name>
<comment type="caution">
    <text evidence="2">The sequence shown here is derived from an EMBL/GenBank/DDBJ whole genome shotgun (WGS) entry which is preliminary data.</text>
</comment>
<proteinExistence type="predicted"/>
<evidence type="ECO:0000313" key="2">
    <source>
        <dbReference type="EMBL" id="MEJ8855069.1"/>
    </source>
</evidence>
<evidence type="ECO:0000256" key="1">
    <source>
        <dbReference type="SAM" id="MobiDB-lite"/>
    </source>
</evidence>
<dbReference type="Proteomes" id="UP001367030">
    <property type="component" value="Unassembled WGS sequence"/>
</dbReference>
<sequence>MKSKRSRFLDPVSKPRLWGLVALLSALTLAGCTTFSAKRTSYDTEEFDSTTTHTRTFPTTTAQTCEAARRALLSQGYLITAANADLVTGRKNFQPANEVHLEVEVRVVCAKEAQAGKGKPKRESTLAFVTALQDRYSLKKTNNSASVGVGVLGSLSLPISASDDAMVKVASETVTDNRFYDRFFVLLDQYLAGDIEAAAQEPEPVAVPAPAPLAVPSAASLVVSPSSEAAATPATSSATATATATPPAAPPAQAPAATPAAAQPPAPAPSPAPAAPASPSSAASSPGAVTSPASATNIPIPASTNQG</sequence>
<protein>
    <submittedName>
        <fullName evidence="2">DUF2242 domain-containing protein</fullName>
    </submittedName>
</protein>
<dbReference type="Pfam" id="PF10001">
    <property type="entry name" value="DUF2242"/>
    <property type="match status" value="1"/>
</dbReference>
<keyword evidence="3" id="KW-1185">Reference proteome</keyword>